<dbReference type="HOGENOM" id="CLU_066192_1_4_6"/>
<dbReference type="PANTHER" id="PTHR40661:SF3">
    <property type="entry name" value="FELS-1 PROPHAGE TRANSCRIPTIONAL REGULATOR"/>
    <property type="match status" value="1"/>
</dbReference>
<reference evidence="5 6" key="1">
    <citation type="submission" date="2013-02" db="EMBL/GenBank/DDBJ databases">
        <title>The Genome Sequence of Acinetobacter parvus CIP 108168.</title>
        <authorList>
            <consortium name="The Broad Institute Genome Sequencing Platform"/>
            <consortium name="The Broad Institute Genome Sequencing Center for Infectious Disease"/>
            <person name="Cerqueira G."/>
            <person name="Feldgarden M."/>
            <person name="Courvalin P."/>
            <person name="Perichon B."/>
            <person name="Grillot-Courvalin C."/>
            <person name="Clermont D."/>
            <person name="Rocha E."/>
            <person name="Yoon E.-J."/>
            <person name="Nemec A."/>
            <person name="Walker B."/>
            <person name="Young S.K."/>
            <person name="Zeng Q."/>
            <person name="Gargeya S."/>
            <person name="Fitzgerald M."/>
            <person name="Haas B."/>
            <person name="Abouelleil A."/>
            <person name="Alvarado L."/>
            <person name="Arachchi H.M."/>
            <person name="Berlin A.M."/>
            <person name="Chapman S.B."/>
            <person name="Dewar J."/>
            <person name="Goldberg J."/>
            <person name="Griggs A."/>
            <person name="Gujja S."/>
            <person name="Hansen M."/>
            <person name="Howarth C."/>
            <person name="Imamovic A."/>
            <person name="Larimer J."/>
            <person name="McCowan C."/>
            <person name="Murphy C."/>
            <person name="Neiman D."/>
            <person name="Pearson M."/>
            <person name="Priest M."/>
            <person name="Roberts A."/>
            <person name="Saif S."/>
            <person name="Shea T."/>
            <person name="Sisk P."/>
            <person name="Sykes S."/>
            <person name="Wortman J."/>
            <person name="Nusbaum C."/>
            <person name="Birren B."/>
        </authorList>
    </citation>
    <scope>NUCLEOTIDE SEQUENCE [LARGE SCALE GENOMIC DNA]</scope>
    <source>
        <strain evidence="5 6">CIP 108168</strain>
    </source>
</reference>
<dbReference type="PATRIC" id="fig|981333.9.peg.1856"/>
<evidence type="ECO:0000256" key="1">
    <source>
        <dbReference type="ARBA" id="ARBA00023015"/>
    </source>
</evidence>
<dbReference type="Pfam" id="PF00717">
    <property type="entry name" value="Peptidase_S24"/>
    <property type="match status" value="1"/>
</dbReference>
<dbReference type="SUPFAM" id="SSF47413">
    <property type="entry name" value="lambda repressor-like DNA-binding domains"/>
    <property type="match status" value="1"/>
</dbReference>
<dbReference type="Gene3D" id="1.10.260.40">
    <property type="entry name" value="lambda repressor-like DNA-binding domains"/>
    <property type="match status" value="1"/>
</dbReference>
<name>N8RRA8_9GAMM</name>
<dbReference type="Gene3D" id="2.10.109.10">
    <property type="entry name" value="Umud Fragment, subunit A"/>
    <property type="match status" value="1"/>
</dbReference>
<dbReference type="Proteomes" id="UP000023776">
    <property type="component" value="Unassembled WGS sequence"/>
</dbReference>
<comment type="caution">
    <text evidence="5">The sequence shown here is derived from an EMBL/GenBank/DDBJ whole genome shotgun (WGS) entry which is preliminary data.</text>
</comment>
<dbReference type="CDD" id="cd06529">
    <property type="entry name" value="S24_LexA-like"/>
    <property type="match status" value="1"/>
</dbReference>
<evidence type="ECO:0000256" key="2">
    <source>
        <dbReference type="ARBA" id="ARBA00023125"/>
    </source>
</evidence>
<dbReference type="AlphaFoldDB" id="N8RRA8"/>
<dbReference type="PANTHER" id="PTHR40661">
    <property type="match status" value="1"/>
</dbReference>
<dbReference type="Pfam" id="PF01381">
    <property type="entry name" value="HTH_3"/>
    <property type="match status" value="1"/>
</dbReference>
<accession>N8RRA8</accession>
<dbReference type="InterPro" id="IPR001387">
    <property type="entry name" value="Cro/C1-type_HTH"/>
</dbReference>
<proteinExistence type="predicted"/>
<evidence type="ECO:0000313" key="6">
    <source>
        <dbReference type="Proteomes" id="UP000023776"/>
    </source>
</evidence>
<dbReference type="SMART" id="SM00530">
    <property type="entry name" value="HTH_XRE"/>
    <property type="match status" value="1"/>
</dbReference>
<keyword evidence="6" id="KW-1185">Reference proteome</keyword>
<keyword evidence="3" id="KW-0804">Transcription</keyword>
<sequence length="254" mass="28388">MGMVFMNTLAERLRYAMEVLPSKKIKGVDLARAVGVKPPSVSDWLSGKSKTMEGENLLRAAKHLNVNPLWLANGTGSPVIEEKISSPQKDEVYISPIRFAPSDEKKNTVRIPVHKNVKASCGDGVANFLEDITDYLDIDPNILKLLGIKANPKNLRVIYSAEYSMWPTVAPDSPLFVDISPIDTEAMISGDVYVFLHNNLLRMKRVFISYGDEKTVRLQSDNPDKKKYPDEVITKEQLNELSFVGRLESALVKP</sequence>
<keyword evidence="2" id="KW-0238">DNA-binding</keyword>
<feature type="domain" description="HTH cro/C1-type" evidence="4">
    <location>
        <begin position="29"/>
        <end position="71"/>
    </location>
</feature>
<dbReference type="SUPFAM" id="SSF51306">
    <property type="entry name" value="LexA/Signal peptidase"/>
    <property type="match status" value="1"/>
</dbReference>
<keyword evidence="1" id="KW-0805">Transcription regulation</keyword>
<evidence type="ECO:0000256" key="3">
    <source>
        <dbReference type="ARBA" id="ARBA00023163"/>
    </source>
</evidence>
<dbReference type="InterPro" id="IPR015927">
    <property type="entry name" value="Peptidase_S24_S26A/B/C"/>
</dbReference>
<dbReference type="EMBL" id="APOM01000047">
    <property type="protein sequence ID" value="ENU36049.1"/>
    <property type="molecule type" value="Genomic_DNA"/>
</dbReference>
<dbReference type="InterPro" id="IPR010982">
    <property type="entry name" value="Lambda_DNA-bd_dom_sf"/>
</dbReference>
<dbReference type="InterPro" id="IPR036286">
    <property type="entry name" value="LexA/Signal_pep-like_sf"/>
</dbReference>
<dbReference type="PROSITE" id="PS50943">
    <property type="entry name" value="HTH_CROC1"/>
    <property type="match status" value="1"/>
</dbReference>
<dbReference type="InterPro" id="IPR039418">
    <property type="entry name" value="LexA-like"/>
</dbReference>
<dbReference type="GO" id="GO:0003677">
    <property type="term" value="F:DNA binding"/>
    <property type="evidence" value="ECO:0007669"/>
    <property type="project" value="UniProtKB-KW"/>
</dbReference>
<protein>
    <recommendedName>
        <fullName evidence="4">HTH cro/C1-type domain-containing protein</fullName>
    </recommendedName>
</protein>
<evidence type="ECO:0000259" key="4">
    <source>
        <dbReference type="PROSITE" id="PS50943"/>
    </source>
</evidence>
<evidence type="ECO:0000313" key="5">
    <source>
        <dbReference type="EMBL" id="ENU36049.1"/>
    </source>
</evidence>
<organism evidence="5 6">
    <name type="scientific">Acinetobacter parvus DSM 16617 = CIP 108168</name>
    <dbReference type="NCBI Taxonomy" id="981333"/>
    <lineage>
        <taxon>Bacteria</taxon>
        <taxon>Pseudomonadati</taxon>
        <taxon>Pseudomonadota</taxon>
        <taxon>Gammaproteobacteria</taxon>
        <taxon>Moraxellales</taxon>
        <taxon>Moraxellaceae</taxon>
        <taxon>Acinetobacter</taxon>
    </lineage>
</organism>
<gene>
    <name evidence="5" type="ORF">F988_01800</name>
</gene>
<dbReference type="CDD" id="cd00093">
    <property type="entry name" value="HTH_XRE"/>
    <property type="match status" value="1"/>
</dbReference>